<dbReference type="RefSeq" id="WP_151765389.1">
    <property type="nucleotide sequence ID" value="NZ_BKLW01000025.1"/>
</dbReference>
<dbReference type="GO" id="GO:0006310">
    <property type="term" value="P:DNA recombination"/>
    <property type="evidence" value="ECO:0007669"/>
    <property type="project" value="UniProtKB-KW"/>
</dbReference>
<dbReference type="InterPro" id="IPR013762">
    <property type="entry name" value="Integrase-like_cat_sf"/>
</dbReference>
<proteinExistence type="inferred from homology"/>
<gene>
    <name evidence="6" type="ORF">RHP80_12975</name>
</gene>
<dbReference type="Pfam" id="PF00589">
    <property type="entry name" value="Phage_integrase"/>
    <property type="match status" value="1"/>
</dbReference>
<dbReference type="SUPFAM" id="SSF56349">
    <property type="entry name" value="DNA breaking-rejoining enzymes"/>
    <property type="match status" value="1"/>
</dbReference>
<dbReference type="InterPro" id="IPR010998">
    <property type="entry name" value="Integrase_recombinase_N"/>
</dbReference>
<dbReference type="Gene3D" id="1.10.150.130">
    <property type="match status" value="1"/>
</dbReference>
<dbReference type="PROSITE" id="PS51898">
    <property type="entry name" value="TYR_RECOMBINASE"/>
    <property type="match status" value="1"/>
</dbReference>
<keyword evidence="4" id="KW-0233">DNA recombination</keyword>
<dbReference type="PANTHER" id="PTHR30629">
    <property type="entry name" value="PROPHAGE INTEGRASE"/>
    <property type="match status" value="1"/>
</dbReference>
<dbReference type="AlphaFoldDB" id="A0AB38YUW5"/>
<protein>
    <submittedName>
        <fullName evidence="6">Site-specific integrase</fullName>
    </submittedName>
</protein>
<dbReference type="Gene3D" id="1.10.443.10">
    <property type="entry name" value="Intergrase catalytic core"/>
    <property type="match status" value="1"/>
</dbReference>
<dbReference type="Pfam" id="PF22022">
    <property type="entry name" value="Phage_int_M"/>
    <property type="match status" value="1"/>
</dbReference>
<dbReference type="InterPro" id="IPR011010">
    <property type="entry name" value="DNA_brk_join_enz"/>
</dbReference>
<comment type="similarity">
    <text evidence="1">Belongs to the 'phage' integrase family.</text>
</comment>
<organism evidence="6 7">
    <name type="scientific">Acinetobacter soli</name>
    <dbReference type="NCBI Taxonomy" id="487316"/>
    <lineage>
        <taxon>Bacteria</taxon>
        <taxon>Pseudomonadati</taxon>
        <taxon>Pseudomonadota</taxon>
        <taxon>Gammaproteobacteria</taxon>
        <taxon>Moraxellales</taxon>
        <taxon>Moraxellaceae</taxon>
        <taxon>Acinetobacter</taxon>
    </lineage>
</organism>
<evidence type="ECO:0000256" key="4">
    <source>
        <dbReference type="ARBA" id="ARBA00023172"/>
    </source>
</evidence>
<evidence type="ECO:0000259" key="5">
    <source>
        <dbReference type="PROSITE" id="PS51898"/>
    </source>
</evidence>
<evidence type="ECO:0000313" key="6">
    <source>
        <dbReference type="EMBL" id="WND05102.1"/>
    </source>
</evidence>
<reference evidence="6" key="1">
    <citation type="submission" date="2023-09" db="EMBL/GenBank/DDBJ databases">
        <title>Acinetobacter soli.</title>
        <authorList>
            <person name="Kim B."/>
            <person name="Kim D."/>
            <person name="Park D."/>
        </authorList>
    </citation>
    <scope>NUCLEOTIDE SEQUENCE</scope>
    <source>
        <strain evidence="6">2023.05</strain>
    </source>
</reference>
<sequence length="389" mass="44362">MSHKTISWSSFAFGKEYDAKNLDQHLNASGLKFVVTSNSIRFLVRYVFLGKKISKGLGSCSYDELDDKLVEIQHQLDIYQKRINKKQHPFEEELIPEEVTFAMFSTNTYLVDARSRKKSHGDDESRLRMHLIPALGFLPIASITAGQLNQLLSDLHHQKNLSNATINRVRALLSAIFNMAINHEILDRNPMQRVKKYKENNQKERYLNEIELKSLMQVLQHPSRFSIDNLVIVAIVKFLLLTGVRKREALDMQWSDIDLQTGVWLLGENKSGKARRIHLNSAAISIIQQMSKRSSFIFANPKTGSPFNDIRKSYDKIMDAANISNMRIHDLRHNFASLAVNSGQSLYVVQHLLGHASPQTTQRYAHLRSETLLAASEQIAIVIKEAQIA</sequence>
<dbReference type="EMBL" id="CP134206">
    <property type="protein sequence ID" value="WND05102.1"/>
    <property type="molecule type" value="Genomic_DNA"/>
</dbReference>
<evidence type="ECO:0000256" key="1">
    <source>
        <dbReference type="ARBA" id="ARBA00008857"/>
    </source>
</evidence>
<keyword evidence="2" id="KW-0229">DNA integration</keyword>
<name>A0AB38YUW5_9GAMM</name>
<dbReference type="GO" id="GO:0003677">
    <property type="term" value="F:DNA binding"/>
    <property type="evidence" value="ECO:0007669"/>
    <property type="project" value="UniProtKB-KW"/>
</dbReference>
<dbReference type="CDD" id="cd00796">
    <property type="entry name" value="INT_Rci_Hp1_C"/>
    <property type="match status" value="1"/>
</dbReference>
<evidence type="ECO:0000256" key="2">
    <source>
        <dbReference type="ARBA" id="ARBA00022908"/>
    </source>
</evidence>
<dbReference type="InterPro" id="IPR053876">
    <property type="entry name" value="Phage_int_M"/>
</dbReference>
<evidence type="ECO:0000313" key="7">
    <source>
        <dbReference type="Proteomes" id="UP001256400"/>
    </source>
</evidence>
<dbReference type="GO" id="GO:0015074">
    <property type="term" value="P:DNA integration"/>
    <property type="evidence" value="ECO:0007669"/>
    <property type="project" value="UniProtKB-KW"/>
</dbReference>
<evidence type="ECO:0000256" key="3">
    <source>
        <dbReference type="ARBA" id="ARBA00023125"/>
    </source>
</evidence>
<dbReference type="Proteomes" id="UP001256400">
    <property type="component" value="Chromosome"/>
</dbReference>
<keyword evidence="3" id="KW-0238">DNA-binding</keyword>
<accession>A0AB38YUW5</accession>
<feature type="domain" description="Tyr recombinase" evidence="5">
    <location>
        <begin position="202"/>
        <end position="377"/>
    </location>
</feature>
<dbReference type="InterPro" id="IPR050808">
    <property type="entry name" value="Phage_Integrase"/>
</dbReference>
<dbReference type="InterPro" id="IPR002104">
    <property type="entry name" value="Integrase_catalytic"/>
</dbReference>
<dbReference type="PANTHER" id="PTHR30629:SF2">
    <property type="entry name" value="PROPHAGE INTEGRASE INTS-RELATED"/>
    <property type="match status" value="1"/>
</dbReference>